<dbReference type="InterPro" id="IPR046905">
    <property type="entry name" value="ABC-3C_MC1"/>
</dbReference>
<dbReference type="AlphaFoldDB" id="A0AAW4ZXZ2"/>
<dbReference type="EMBL" id="WMCP01000039">
    <property type="protein sequence ID" value="MCF2304018.1"/>
    <property type="molecule type" value="Genomic_DNA"/>
</dbReference>
<proteinExistence type="predicted"/>
<accession>A0AAW4ZXZ2</accession>
<name>A0AAW4ZXZ2_PHOPO</name>
<gene>
    <name evidence="1" type="ORF">GLP33_20085</name>
</gene>
<evidence type="ECO:0000313" key="1">
    <source>
        <dbReference type="EMBL" id="MCF2304018.1"/>
    </source>
</evidence>
<organism evidence="1 2">
    <name type="scientific">Photobacterium phosphoreum</name>
    <dbReference type="NCBI Taxonomy" id="659"/>
    <lineage>
        <taxon>Bacteria</taxon>
        <taxon>Pseudomonadati</taxon>
        <taxon>Pseudomonadota</taxon>
        <taxon>Gammaproteobacteria</taxon>
        <taxon>Vibrionales</taxon>
        <taxon>Vibrionaceae</taxon>
        <taxon>Photobacterium</taxon>
    </lineage>
</organism>
<dbReference type="Pfam" id="PF20289">
    <property type="entry name" value="MComp1"/>
    <property type="match status" value="1"/>
</dbReference>
<dbReference type="RefSeq" id="WP_232581716.1">
    <property type="nucleotide sequence ID" value="NZ_CAMQVU010000088.1"/>
</dbReference>
<reference evidence="1" key="1">
    <citation type="submission" date="2019-11" db="EMBL/GenBank/DDBJ databases">
        <title>Comparative genomics of photobacteria reveal adaptation to distinct habitats.</title>
        <authorList>
            <person name="Fuertes-Perez S."/>
            <person name="Hilgarth M."/>
            <person name="Vogel R.F."/>
        </authorList>
    </citation>
    <scope>NUCLEOTIDE SEQUENCE</scope>
    <source>
        <strain evidence="1">TMW2.2145</strain>
    </source>
</reference>
<protein>
    <submittedName>
        <fullName evidence="1">Uncharacterized protein</fullName>
    </submittedName>
</protein>
<comment type="caution">
    <text evidence="1">The sequence shown here is derived from an EMBL/GenBank/DDBJ whole genome shotgun (WGS) entry which is preliminary data.</text>
</comment>
<sequence length="241" mass="28300">MNNVCTLVRNIAREQEHKIIKVYQFNVVDNVYIDFYITTKDSFEYYIIIDCDLSNLGDVNNSIQIALSTKLRAHLDRNLDIKNLPFTLSHYFEKNTCIIVTSKVKDEVSSADVYKFISLVEEDSYYFKKQVIYFNDEELSFCDNLILSEDNITEYCGRNISKIDKYEKYILNNDLEYGFLSKLYEKIPFLNLSVTEQDLLNLDDMIKSKLTAEETNLLSQLELLSDEEKIDQWISSLEVEK</sequence>
<dbReference type="Proteomes" id="UP000813876">
    <property type="component" value="Unassembled WGS sequence"/>
</dbReference>
<evidence type="ECO:0000313" key="2">
    <source>
        <dbReference type="Proteomes" id="UP000813876"/>
    </source>
</evidence>